<protein>
    <submittedName>
        <fullName evidence="2">Uncharacterized protein</fullName>
    </submittedName>
</protein>
<dbReference type="STRING" id="272627.CCC_03272"/>
<proteinExistence type="predicted"/>
<name>A0A0C2YLK3_PARME</name>
<feature type="region of interest" description="Disordered" evidence="1">
    <location>
        <begin position="257"/>
        <end position="304"/>
    </location>
</feature>
<keyword evidence="3" id="KW-1185">Reference proteome</keyword>
<gene>
    <name evidence="2" type="ORF">CCC_03272</name>
</gene>
<comment type="caution">
    <text evidence="2">The sequence shown here is derived from an EMBL/GenBank/DDBJ whole genome shotgun (WGS) entry which is preliminary data.</text>
</comment>
<reference evidence="2 3" key="1">
    <citation type="submission" date="2015-01" db="EMBL/GenBank/DDBJ databases">
        <title>Genome Sequence of Magnetospirillum magnetotacticum Strain MS-1.</title>
        <authorList>
            <person name="Marinov G.K."/>
            <person name="Smalley M.D."/>
            <person name="DeSalvo G."/>
        </authorList>
    </citation>
    <scope>NUCLEOTIDE SEQUENCE [LARGE SCALE GENOMIC DNA]</scope>
    <source>
        <strain evidence="2 3">MS-1</strain>
    </source>
</reference>
<dbReference type="AlphaFoldDB" id="A0A0C2YLK3"/>
<dbReference type="EMBL" id="JXSL01000009">
    <property type="protein sequence ID" value="KIM00670.1"/>
    <property type="molecule type" value="Genomic_DNA"/>
</dbReference>
<evidence type="ECO:0000313" key="2">
    <source>
        <dbReference type="EMBL" id="KIM00670.1"/>
    </source>
</evidence>
<evidence type="ECO:0000256" key="1">
    <source>
        <dbReference type="SAM" id="MobiDB-lite"/>
    </source>
</evidence>
<evidence type="ECO:0000313" key="3">
    <source>
        <dbReference type="Proteomes" id="UP000031971"/>
    </source>
</evidence>
<sequence>MGGCIELLSTTPPQITDQSQITAAPPNITLTSVQQNIAYADILIDMYNKRTVDLRNTGYWMTAPLYAAAVAAGAVTLHGANTNVLVDLGLGTGAYYVLNQNLDFSGRAEVLSASTENWRCFKTAAEKVKFFDPKQSGGPDFGTIIQTRKARLDRNLGKAKGYIANSSGSDGNVRAALAAAIALGTSSKPLAVKNSQAVAAIPATLEKYRQKIENRVATLYFGKMQQFSAKATLDAVTGSIKELEDHKSQMQATRNALDGNAGLDPDGKNKQSVQSMNVPGKADDSVTRIPGAPTEQEQKADTNQAKIDNLGIQAATPDAVGSPRQRTAPNVVNLDKKMRAMTYIINETLEQLVSDPETLSAIELPVELAKCVP</sequence>
<organism evidence="2 3">
    <name type="scientific">Paramagnetospirillum magnetotacticum MS-1</name>
    <dbReference type="NCBI Taxonomy" id="272627"/>
    <lineage>
        <taxon>Bacteria</taxon>
        <taxon>Pseudomonadati</taxon>
        <taxon>Pseudomonadota</taxon>
        <taxon>Alphaproteobacteria</taxon>
        <taxon>Rhodospirillales</taxon>
        <taxon>Magnetospirillaceae</taxon>
        <taxon>Paramagnetospirillum</taxon>
    </lineage>
</organism>
<dbReference type="Proteomes" id="UP000031971">
    <property type="component" value="Unassembled WGS sequence"/>
</dbReference>
<accession>A0A0C2YLK3</accession>